<comment type="caution">
    <text evidence="5">The sequence shown here is derived from an EMBL/GenBank/DDBJ whole genome shotgun (WGS) entry which is preliminary data.</text>
</comment>
<dbReference type="PRINTS" id="PR00092">
    <property type="entry name" value="TYROSINASE"/>
</dbReference>
<sequence length="398" mass="43925">MFFSHLLEVAIIFAGISHSSPTRRFTSFNSSVTSVADFASNALNVAKASIPSNWECSPDKLVVRKEWGALSAEQRIDYTNAVLCLQSKKANTPSELVPGAKSRFDDFITTHINQTYAVHQTASFLLWHRWFVWEYEKALRDECGYKGYQPYWDWAKTAETGLEKSPIFDGSATSLSGNGEYIPSNGTHIDVNGVDLPDGTGGGCVKTGPFKDYQVNLGPIALTVRSASDNGSSIGSTDKKFEWNPRCFKRDLTDDSVKRFANETSVRTLISGSKDMNEFQTTMQGGYGDLGVHGGGHYALGGDPGRDFFVSPGDPAFYLHHANIDRTWWIWQQQHPSSRCSGPTAISGTRTFLNEPPSPNATYEDPMNLGWAGSQHGEVRLLKDVMSTTEGGFCYVYE</sequence>
<proteinExistence type="predicted"/>
<evidence type="ECO:0000256" key="2">
    <source>
        <dbReference type="SAM" id="SignalP"/>
    </source>
</evidence>
<feature type="chain" id="PRO_5045438250" description="Tyrosinase copper-binding domain-containing protein" evidence="2">
    <location>
        <begin position="20"/>
        <end position="398"/>
    </location>
</feature>
<name>A0ABR1YK44_9PEZI</name>
<reference evidence="5 6" key="1">
    <citation type="submission" date="2024-04" db="EMBL/GenBank/DDBJ databases">
        <title>Phyllosticta paracitricarpa is synonymous to the EU quarantine fungus P. citricarpa based on phylogenomic analyses.</title>
        <authorList>
            <consortium name="Lawrence Berkeley National Laboratory"/>
            <person name="Van Ingen-Buijs V.A."/>
            <person name="Van Westerhoven A.C."/>
            <person name="Haridas S."/>
            <person name="Skiadas P."/>
            <person name="Martin F."/>
            <person name="Groenewald J.Z."/>
            <person name="Crous P.W."/>
            <person name="Seidl M.F."/>
        </authorList>
    </citation>
    <scope>NUCLEOTIDE SEQUENCE [LARGE SCALE GENOMIC DNA]</scope>
    <source>
        <strain evidence="5 6">CBS 123374</strain>
    </source>
</reference>
<dbReference type="InterPro" id="IPR050316">
    <property type="entry name" value="Tyrosinase/Hemocyanin"/>
</dbReference>
<evidence type="ECO:0000259" key="3">
    <source>
        <dbReference type="PROSITE" id="PS00497"/>
    </source>
</evidence>
<dbReference type="PROSITE" id="PS00498">
    <property type="entry name" value="TYROSINASE_2"/>
    <property type="match status" value="1"/>
</dbReference>
<dbReference type="Pfam" id="PF00264">
    <property type="entry name" value="Tyrosinase"/>
    <property type="match status" value="1"/>
</dbReference>
<accession>A0ABR1YK44</accession>
<feature type="domain" description="Tyrosinase copper-binding" evidence="4">
    <location>
        <begin position="314"/>
        <end position="325"/>
    </location>
</feature>
<evidence type="ECO:0000256" key="1">
    <source>
        <dbReference type="ARBA" id="ARBA00022723"/>
    </source>
</evidence>
<dbReference type="Gene3D" id="1.10.1280.10">
    <property type="entry name" value="Di-copper center containing domain from catechol oxidase"/>
    <property type="match status" value="1"/>
</dbReference>
<feature type="domain" description="Tyrosinase copper-binding" evidence="3">
    <location>
        <begin position="119"/>
        <end position="136"/>
    </location>
</feature>
<dbReference type="SUPFAM" id="SSF48056">
    <property type="entry name" value="Di-copper centre-containing domain"/>
    <property type="match status" value="1"/>
</dbReference>
<organism evidence="5 6">
    <name type="scientific">Phyllosticta capitalensis</name>
    <dbReference type="NCBI Taxonomy" id="121624"/>
    <lineage>
        <taxon>Eukaryota</taxon>
        <taxon>Fungi</taxon>
        <taxon>Dikarya</taxon>
        <taxon>Ascomycota</taxon>
        <taxon>Pezizomycotina</taxon>
        <taxon>Dothideomycetes</taxon>
        <taxon>Dothideomycetes incertae sedis</taxon>
        <taxon>Botryosphaeriales</taxon>
        <taxon>Phyllostictaceae</taxon>
        <taxon>Phyllosticta</taxon>
    </lineage>
</organism>
<keyword evidence="1" id="KW-0479">Metal-binding</keyword>
<feature type="signal peptide" evidence="2">
    <location>
        <begin position="1"/>
        <end position="19"/>
    </location>
</feature>
<evidence type="ECO:0000313" key="6">
    <source>
        <dbReference type="Proteomes" id="UP001492380"/>
    </source>
</evidence>
<gene>
    <name evidence="5" type="ORF">HDK90DRAFT_300325</name>
</gene>
<keyword evidence="6" id="KW-1185">Reference proteome</keyword>
<evidence type="ECO:0000313" key="5">
    <source>
        <dbReference type="EMBL" id="KAK8232167.1"/>
    </source>
</evidence>
<keyword evidence="2" id="KW-0732">Signal</keyword>
<dbReference type="Proteomes" id="UP001492380">
    <property type="component" value="Unassembled WGS sequence"/>
</dbReference>
<dbReference type="InterPro" id="IPR002227">
    <property type="entry name" value="Tyrosinase_Cu-bd"/>
</dbReference>
<dbReference type="EMBL" id="JBBWRZ010000007">
    <property type="protein sequence ID" value="KAK8232167.1"/>
    <property type="molecule type" value="Genomic_DNA"/>
</dbReference>
<protein>
    <recommendedName>
        <fullName evidence="3 4">Tyrosinase copper-binding domain-containing protein</fullName>
    </recommendedName>
</protein>
<dbReference type="PANTHER" id="PTHR11474:SF116">
    <property type="entry name" value="TYROSINASE"/>
    <property type="match status" value="1"/>
</dbReference>
<dbReference type="InterPro" id="IPR008922">
    <property type="entry name" value="Di-copper_centre_dom_sf"/>
</dbReference>
<dbReference type="PROSITE" id="PS00497">
    <property type="entry name" value="TYROSINASE_1"/>
    <property type="match status" value="1"/>
</dbReference>
<evidence type="ECO:0000259" key="4">
    <source>
        <dbReference type="PROSITE" id="PS00498"/>
    </source>
</evidence>
<dbReference type="PANTHER" id="PTHR11474">
    <property type="entry name" value="TYROSINASE FAMILY MEMBER"/>
    <property type="match status" value="1"/>
</dbReference>